<feature type="compositionally biased region" description="Low complexity" evidence="1">
    <location>
        <begin position="384"/>
        <end position="395"/>
    </location>
</feature>
<dbReference type="PANTHER" id="PTHR33112:SF12">
    <property type="entry name" value="HETEROKARYON INCOMPATIBILITY DOMAIN-CONTAINING PROTEIN"/>
    <property type="match status" value="1"/>
</dbReference>
<evidence type="ECO:0000259" key="2">
    <source>
        <dbReference type="Pfam" id="PF06985"/>
    </source>
</evidence>
<dbReference type="PANTHER" id="PTHR33112">
    <property type="entry name" value="DOMAIN PROTEIN, PUTATIVE-RELATED"/>
    <property type="match status" value="1"/>
</dbReference>
<dbReference type="Proteomes" id="UP000292402">
    <property type="component" value="Unassembled WGS sequence"/>
</dbReference>
<dbReference type="Pfam" id="PF06985">
    <property type="entry name" value="HET"/>
    <property type="match status" value="1"/>
</dbReference>
<name>A0A4Q4M7Q2_9PLEO</name>
<feature type="region of interest" description="Disordered" evidence="1">
    <location>
        <begin position="379"/>
        <end position="400"/>
    </location>
</feature>
<evidence type="ECO:0000313" key="4">
    <source>
        <dbReference type="Proteomes" id="UP000292402"/>
    </source>
</evidence>
<feature type="domain" description="Heterokaryon incompatibility" evidence="2">
    <location>
        <begin position="20"/>
        <end position="161"/>
    </location>
</feature>
<proteinExistence type="predicted"/>
<accession>A0A4Q4M7Q2</accession>
<evidence type="ECO:0000313" key="3">
    <source>
        <dbReference type="EMBL" id="RYN45408.1"/>
    </source>
</evidence>
<dbReference type="InterPro" id="IPR010730">
    <property type="entry name" value="HET"/>
</dbReference>
<evidence type="ECO:0000256" key="1">
    <source>
        <dbReference type="SAM" id="MobiDB-lite"/>
    </source>
</evidence>
<reference evidence="4" key="1">
    <citation type="journal article" date="2019" name="bioRxiv">
        <title>Genomics, evolutionary history and diagnostics of the Alternaria alternata species group including apple and Asian pear pathotypes.</title>
        <authorList>
            <person name="Armitage A.D."/>
            <person name="Cockerton H.M."/>
            <person name="Sreenivasaprasad S."/>
            <person name="Woodhall J.W."/>
            <person name="Lane C.R."/>
            <person name="Harrison R.J."/>
            <person name="Clarkson J.P."/>
        </authorList>
    </citation>
    <scope>NUCLEOTIDE SEQUENCE [LARGE SCALE GENOMIC DNA]</scope>
    <source>
        <strain evidence="4">FERA 1082</strain>
    </source>
</reference>
<protein>
    <recommendedName>
        <fullName evidence="2">Heterokaryon incompatibility domain-containing protein</fullName>
    </recommendedName>
</protein>
<comment type="caution">
    <text evidence="3">The sequence shown here is derived from an EMBL/GenBank/DDBJ whole genome shotgun (WGS) entry which is preliminary data.</text>
</comment>
<organism evidence="3 4">
    <name type="scientific">Alternaria tenuissima</name>
    <dbReference type="NCBI Taxonomy" id="119927"/>
    <lineage>
        <taxon>Eukaryota</taxon>
        <taxon>Fungi</taxon>
        <taxon>Dikarya</taxon>
        <taxon>Ascomycota</taxon>
        <taxon>Pezizomycotina</taxon>
        <taxon>Dothideomycetes</taxon>
        <taxon>Pleosporomycetidae</taxon>
        <taxon>Pleosporales</taxon>
        <taxon>Pleosporineae</taxon>
        <taxon>Pleosporaceae</taxon>
        <taxon>Alternaria</taxon>
        <taxon>Alternaria sect. Alternaria</taxon>
        <taxon>Alternaria alternata complex</taxon>
    </lineage>
</organism>
<dbReference type="EMBL" id="PDXA01000034">
    <property type="protein sequence ID" value="RYN45408.1"/>
    <property type="molecule type" value="Genomic_DNA"/>
</dbReference>
<gene>
    <name evidence="3" type="ORF">AA0114_g9010</name>
</gene>
<dbReference type="AlphaFoldDB" id="A0A4Q4M7Q2"/>
<sequence>MWVIDVVDECVVEGDNADRYLTLSYVWGGARTLQATTANIEQLRQPGSLTRDKVVLPKTIRQAINVTQLLGERYIWIDQLSILQDDYEQKHGQIKRMAEIYANSYLTLVAATGNTAHSGLVDDIDQMLNELPVNEEQDENETSLFMDFNSTWNRRGWTFQESVFARRVLTFFDIVPGNNDYSDLCPKSLYWVCQQTWWYDFHPITGSKHKSTWKDMEYRSLSLSYQLGWPNFHQYMEFCYSYSRRDFTYNSDVVAAFAGTATLLAKSFLGGILYGLPVLFFDIALLWNYHPGSSTRKWDTAFDESNRPPSWSWMSWHGQLVKGGLEIGFEGTVEDGRPSTVSITPLVQWCFTGESGARIAIANKYHKYKHLAQDGKSIPPPGWSRAESSSRSSGSHGKNVYLTPNAPGIKFRFPVRLVDSSCSEITMPMPISNKITCKTERAFFFLRRPDPVSSDPVQILDAKWSFSGIITSRHESFFETRMRVELIAISTGNVARHDLWYRSNVPAEGRKLGGIWEFYNVLWIEWTDDVAYRIAVGHIDKGAWEAADRKFIHVVLG</sequence>